<dbReference type="Gene3D" id="1.10.260.40">
    <property type="entry name" value="lambda repressor-like DNA-binding domains"/>
    <property type="match status" value="1"/>
</dbReference>
<evidence type="ECO:0000259" key="4">
    <source>
        <dbReference type="PROSITE" id="PS50932"/>
    </source>
</evidence>
<dbReference type="RefSeq" id="WP_085581155.1">
    <property type="nucleotide sequence ID" value="NZ_JFKA01000002.1"/>
</dbReference>
<dbReference type="Pfam" id="PF13377">
    <property type="entry name" value="Peripla_BP_3"/>
    <property type="match status" value="1"/>
</dbReference>
<keyword evidence="1" id="KW-0805">Transcription regulation</keyword>
<name>A0A1Y2L2Z5_9PROT</name>
<reference evidence="5 6" key="1">
    <citation type="submission" date="2014-03" db="EMBL/GenBank/DDBJ databases">
        <title>The draft genome sequence of Thalassospira mesophila JCM 18969.</title>
        <authorList>
            <person name="Lai Q."/>
            <person name="Shao Z."/>
        </authorList>
    </citation>
    <scope>NUCLEOTIDE SEQUENCE [LARGE SCALE GENOMIC DNA]</scope>
    <source>
        <strain evidence="5 6">JCM 18969</strain>
    </source>
</reference>
<evidence type="ECO:0000313" key="5">
    <source>
        <dbReference type="EMBL" id="OSQ39851.1"/>
    </source>
</evidence>
<dbReference type="SUPFAM" id="SSF47413">
    <property type="entry name" value="lambda repressor-like DNA-binding domains"/>
    <property type="match status" value="1"/>
</dbReference>
<dbReference type="Gene3D" id="3.40.50.2300">
    <property type="match status" value="2"/>
</dbReference>
<protein>
    <submittedName>
        <fullName evidence="5">Transcriptional regulator</fullName>
    </submittedName>
</protein>
<accession>A0A1Y2L2Z5</accession>
<dbReference type="InterPro" id="IPR028082">
    <property type="entry name" value="Peripla_BP_I"/>
</dbReference>
<dbReference type="CDD" id="cd01392">
    <property type="entry name" value="HTH_LacI"/>
    <property type="match status" value="1"/>
</dbReference>
<dbReference type="InterPro" id="IPR000843">
    <property type="entry name" value="HTH_LacI"/>
</dbReference>
<dbReference type="SUPFAM" id="SSF53822">
    <property type="entry name" value="Periplasmic binding protein-like I"/>
    <property type="match status" value="1"/>
</dbReference>
<dbReference type="InterPro" id="IPR010982">
    <property type="entry name" value="Lambda_DNA-bd_dom_sf"/>
</dbReference>
<dbReference type="GO" id="GO:0000976">
    <property type="term" value="F:transcription cis-regulatory region binding"/>
    <property type="evidence" value="ECO:0007669"/>
    <property type="project" value="TreeGrafter"/>
</dbReference>
<keyword evidence="2" id="KW-0238">DNA-binding</keyword>
<dbReference type="PANTHER" id="PTHR30146:SF138">
    <property type="entry name" value="TRANSCRIPTIONAL REGULATORY PROTEIN"/>
    <property type="match status" value="1"/>
</dbReference>
<dbReference type="EMBL" id="JFKA01000002">
    <property type="protein sequence ID" value="OSQ39851.1"/>
    <property type="molecule type" value="Genomic_DNA"/>
</dbReference>
<dbReference type="PROSITE" id="PS50932">
    <property type="entry name" value="HTH_LACI_2"/>
    <property type="match status" value="1"/>
</dbReference>
<dbReference type="STRING" id="1293891.TMES_04845"/>
<dbReference type="SMART" id="SM00354">
    <property type="entry name" value="HTH_LACI"/>
    <property type="match status" value="1"/>
</dbReference>
<dbReference type="GO" id="GO:0003700">
    <property type="term" value="F:DNA-binding transcription factor activity"/>
    <property type="evidence" value="ECO:0007669"/>
    <property type="project" value="TreeGrafter"/>
</dbReference>
<dbReference type="InterPro" id="IPR046335">
    <property type="entry name" value="LacI/GalR-like_sensor"/>
</dbReference>
<comment type="caution">
    <text evidence="5">The sequence shown here is derived from an EMBL/GenBank/DDBJ whole genome shotgun (WGS) entry which is preliminary data.</text>
</comment>
<organism evidence="5 6">
    <name type="scientific">Thalassospira mesophila</name>
    <dbReference type="NCBI Taxonomy" id="1293891"/>
    <lineage>
        <taxon>Bacteria</taxon>
        <taxon>Pseudomonadati</taxon>
        <taxon>Pseudomonadota</taxon>
        <taxon>Alphaproteobacteria</taxon>
        <taxon>Rhodospirillales</taxon>
        <taxon>Thalassospiraceae</taxon>
        <taxon>Thalassospira</taxon>
    </lineage>
</organism>
<dbReference type="PANTHER" id="PTHR30146">
    <property type="entry name" value="LACI-RELATED TRANSCRIPTIONAL REPRESSOR"/>
    <property type="match status" value="1"/>
</dbReference>
<gene>
    <name evidence="5" type="ORF">TMES_04845</name>
</gene>
<evidence type="ECO:0000256" key="1">
    <source>
        <dbReference type="ARBA" id="ARBA00023015"/>
    </source>
</evidence>
<dbReference type="Proteomes" id="UP000193391">
    <property type="component" value="Unassembled WGS sequence"/>
</dbReference>
<proteinExistence type="predicted"/>
<dbReference type="CDD" id="cd06279">
    <property type="entry name" value="PBP1_LacI-like"/>
    <property type="match status" value="1"/>
</dbReference>
<evidence type="ECO:0000256" key="2">
    <source>
        <dbReference type="ARBA" id="ARBA00023125"/>
    </source>
</evidence>
<keyword evidence="3" id="KW-0804">Transcription</keyword>
<dbReference type="AlphaFoldDB" id="A0A1Y2L2Z5"/>
<dbReference type="Pfam" id="PF00356">
    <property type="entry name" value="LacI"/>
    <property type="match status" value="1"/>
</dbReference>
<sequence>MGKRVRLVDVARAAGVSQGTASNAFGKPQLVRDELREKILAVASELGYRGPHVMARMLRTGKAGALGVVFPDNLEYAFSDPVAIELLRGIGRECARQAVNMMIISAENHEQAVSAVNNAAVDAFLVHCYSDDNDIISAIRRRNLPMVGIDTDIVGATATVVLDDFEGAATAARHLLECGARKFAILSLQADEAGQFGLMDARRRGSVSHRVVRERLAGYHAVLRDAGLSVADIVHIECENLSENVRSQVVAMMAEFPDIDGILAMSDVIAIGALEGLADIGCAVPGQVRVVGIDGVARGARTTPPLTSVAQNSVEKGRIAAELALAGENVAEPVLLKTRLLVRGSSTDTPAS</sequence>
<dbReference type="OrthoDB" id="9784962at2"/>
<feature type="domain" description="HTH lacI-type" evidence="4">
    <location>
        <begin position="5"/>
        <end position="60"/>
    </location>
</feature>
<evidence type="ECO:0000313" key="6">
    <source>
        <dbReference type="Proteomes" id="UP000193391"/>
    </source>
</evidence>
<keyword evidence="6" id="KW-1185">Reference proteome</keyword>
<evidence type="ECO:0000256" key="3">
    <source>
        <dbReference type="ARBA" id="ARBA00023163"/>
    </source>
</evidence>